<dbReference type="PANTHER" id="PTHR46268">
    <property type="entry name" value="STRESS RESPONSE PROTEIN NHAX"/>
    <property type="match status" value="1"/>
</dbReference>
<dbReference type="Gene3D" id="3.40.50.620">
    <property type="entry name" value="HUPs"/>
    <property type="match status" value="1"/>
</dbReference>
<dbReference type="KEGG" id="age:AA314_09974"/>
<protein>
    <submittedName>
        <fullName evidence="5">Nucleotide-binding universal stress UspA family protein</fullName>
    </submittedName>
    <submittedName>
        <fullName evidence="4">Universal stress protein UspA</fullName>
    </submittedName>
</protein>
<dbReference type="InterPro" id="IPR014729">
    <property type="entry name" value="Rossmann-like_a/b/a_fold"/>
</dbReference>
<proteinExistence type="inferred from homology"/>
<reference evidence="4 6" key="1">
    <citation type="submission" date="2015-05" db="EMBL/GenBank/DDBJ databases">
        <title>Genome assembly of Archangium gephyra DSM 2261.</title>
        <authorList>
            <person name="Sharma G."/>
            <person name="Subramanian S."/>
        </authorList>
    </citation>
    <scope>NUCLEOTIDE SEQUENCE [LARGE SCALE GENOMIC DNA]</scope>
    <source>
        <strain evidence="4 6">DSM 2261</strain>
    </source>
</reference>
<evidence type="ECO:0000313" key="6">
    <source>
        <dbReference type="Proteomes" id="UP000035579"/>
    </source>
</evidence>
<dbReference type="InterPro" id="IPR006016">
    <property type="entry name" value="UspA"/>
</dbReference>
<organism evidence="4 6">
    <name type="scientific">Archangium gephyra</name>
    <dbReference type="NCBI Taxonomy" id="48"/>
    <lineage>
        <taxon>Bacteria</taxon>
        <taxon>Pseudomonadati</taxon>
        <taxon>Myxococcota</taxon>
        <taxon>Myxococcia</taxon>
        <taxon>Myxococcales</taxon>
        <taxon>Cystobacterineae</taxon>
        <taxon>Archangiaceae</taxon>
        <taxon>Archangium</taxon>
    </lineage>
</organism>
<evidence type="ECO:0000313" key="5">
    <source>
        <dbReference type="EMBL" id="REG14268.1"/>
    </source>
</evidence>
<evidence type="ECO:0000256" key="2">
    <source>
        <dbReference type="SAM" id="MobiDB-lite"/>
    </source>
</evidence>
<dbReference type="AlphaFoldDB" id="A0AAC8QIT3"/>
<keyword evidence="7" id="KW-1185">Reference proteome</keyword>
<dbReference type="Pfam" id="PF00582">
    <property type="entry name" value="Usp"/>
    <property type="match status" value="1"/>
</dbReference>
<comment type="similarity">
    <text evidence="1">Belongs to the universal stress protein A family.</text>
</comment>
<dbReference type="Proteomes" id="UP000256345">
    <property type="component" value="Unassembled WGS sequence"/>
</dbReference>
<evidence type="ECO:0000313" key="7">
    <source>
        <dbReference type="Proteomes" id="UP000256345"/>
    </source>
</evidence>
<dbReference type="SUPFAM" id="SSF52402">
    <property type="entry name" value="Adenine nucleotide alpha hydrolases-like"/>
    <property type="match status" value="1"/>
</dbReference>
<name>A0AAC8QIT3_9BACT</name>
<evidence type="ECO:0000256" key="1">
    <source>
        <dbReference type="ARBA" id="ARBA00008791"/>
    </source>
</evidence>
<accession>A0AAC8QIT3</accession>
<dbReference type="PRINTS" id="PR01438">
    <property type="entry name" value="UNVRSLSTRESS"/>
</dbReference>
<dbReference type="Proteomes" id="UP000035579">
    <property type="component" value="Chromosome"/>
</dbReference>
<dbReference type="PANTHER" id="PTHR46268:SF6">
    <property type="entry name" value="UNIVERSAL STRESS PROTEIN UP12"/>
    <property type="match status" value="1"/>
</dbReference>
<sequence length="169" mass="17715">MRRILVAVDSTEVAREAARVALELGGRVGAQVMLVHVLPASVAEGETADFAAFERACEDYARGLLEELRQHTGHSGPPPHTAVLHGEPAGAICKAAEAEEVDLVIVGTRTRGAIARTLLGSLADELLRSCPKPVMVVPETGRKARVRHEDAKPEASPALALPKPSGAPG</sequence>
<evidence type="ECO:0000259" key="3">
    <source>
        <dbReference type="Pfam" id="PF00582"/>
    </source>
</evidence>
<dbReference type="EMBL" id="QUMU01000029">
    <property type="protein sequence ID" value="REG14268.1"/>
    <property type="molecule type" value="Genomic_DNA"/>
</dbReference>
<dbReference type="InterPro" id="IPR006015">
    <property type="entry name" value="Universal_stress_UspA"/>
</dbReference>
<gene>
    <name evidence="4" type="ORF">AA314_09974</name>
    <name evidence="5" type="ORF">ATI61_1299</name>
</gene>
<dbReference type="EMBL" id="CP011509">
    <property type="protein sequence ID" value="AKJ08348.1"/>
    <property type="molecule type" value="Genomic_DNA"/>
</dbReference>
<feature type="domain" description="UspA" evidence="3">
    <location>
        <begin position="1"/>
        <end position="138"/>
    </location>
</feature>
<dbReference type="CDD" id="cd00293">
    <property type="entry name" value="USP-like"/>
    <property type="match status" value="1"/>
</dbReference>
<reference evidence="5 7" key="2">
    <citation type="submission" date="2018-08" db="EMBL/GenBank/DDBJ databases">
        <title>Genomic Encyclopedia of Archaeal and Bacterial Type Strains, Phase II (KMG-II): from individual species to whole genera.</title>
        <authorList>
            <person name="Goeker M."/>
        </authorList>
    </citation>
    <scope>NUCLEOTIDE SEQUENCE [LARGE SCALE GENOMIC DNA]</scope>
    <source>
        <strain evidence="5 7">DSM 2261</strain>
    </source>
</reference>
<feature type="region of interest" description="Disordered" evidence="2">
    <location>
        <begin position="139"/>
        <end position="169"/>
    </location>
</feature>
<dbReference type="RefSeq" id="WP_053067345.1">
    <property type="nucleotide sequence ID" value="NZ_CP011509.1"/>
</dbReference>
<evidence type="ECO:0000313" key="4">
    <source>
        <dbReference type="EMBL" id="AKJ08348.1"/>
    </source>
</evidence>